<dbReference type="Proteomes" id="UP000221101">
    <property type="component" value="Unassembled WGS sequence"/>
</dbReference>
<comment type="similarity">
    <text evidence="3">Belongs to the Nudix hydrolase family.</text>
</comment>
<dbReference type="PRINTS" id="PR00502">
    <property type="entry name" value="NUDIXFAMILY"/>
</dbReference>
<evidence type="ECO:0000256" key="1">
    <source>
        <dbReference type="ARBA" id="ARBA00001946"/>
    </source>
</evidence>
<dbReference type="CDD" id="cd04678">
    <property type="entry name" value="NUDIX_MTH2_Nudt15"/>
    <property type="match status" value="1"/>
</dbReference>
<dbReference type="InterPro" id="IPR015797">
    <property type="entry name" value="NUDIX_hydrolase-like_dom_sf"/>
</dbReference>
<dbReference type="RefSeq" id="WP_099142249.1">
    <property type="nucleotide sequence ID" value="NZ_CAWNOR010000048.1"/>
</dbReference>
<dbReference type="PROSITE" id="PS00893">
    <property type="entry name" value="NUDIX_BOX"/>
    <property type="match status" value="1"/>
</dbReference>
<feature type="domain" description="Nudix hydrolase" evidence="4">
    <location>
        <begin position="6"/>
        <end position="136"/>
    </location>
</feature>
<dbReference type="InterPro" id="IPR020476">
    <property type="entry name" value="Nudix_hydrolase"/>
</dbReference>
<organism evidence="5 6">
    <name type="scientific">Xenorhabdus kozodoii</name>
    <dbReference type="NCBI Taxonomy" id="351676"/>
    <lineage>
        <taxon>Bacteria</taxon>
        <taxon>Pseudomonadati</taxon>
        <taxon>Pseudomonadota</taxon>
        <taxon>Gammaproteobacteria</taxon>
        <taxon>Enterobacterales</taxon>
        <taxon>Morganellaceae</taxon>
        <taxon>Xenorhabdus</taxon>
    </lineage>
</organism>
<sequence>MSKNGKPVVGVGAIVVRPDGAILLGYRTKSGELPCWCLPGGHVESGESFEAAAVREIAEESGITALNDVRILAITQQLDASIPMITGAVLASVNSDVEARVLEPEVFSSWRWFSPDAIPVPLYPASSTVLACWLGTDLPNNWRIYPINQLGEQA</sequence>
<proteinExistence type="inferred from homology"/>
<keyword evidence="2 3" id="KW-0378">Hydrolase</keyword>
<evidence type="ECO:0000256" key="2">
    <source>
        <dbReference type="ARBA" id="ARBA00022801"/>
    </source>
</evidence>
<protein>
    <submittedName>
        <fullName evidence="5">ADP-ribose pyrophosphatase</fullName>
    </submittedName>
</protein>
<dbReference type="EMBL" id="NJCX01000015">
    <property type="protein sequence ID" value="PHM72692.1"/>
    <property type="molecule type" value="Genomic_DNA"/>
</dbReference>
<comment type="cofactor">
    <cofactor evidence="1">
        <name>Mg(2+)</name>
        <dbReference type="ChEBI" id="CHEBI:18420"/>
    </cofactor>
</comment>
<dbReference type="InterPro" id="IPR020084">
    <property type="entry name" value="NUDIX_hydrolase_CS"/>
</dbReference>
<dbReference type="PROSITE" id="PS51462">
    <property type="entry name" value="NUDIX"/>
    <property type="match status" value="1"/>
</dbReference>
<dbReference type="PANTHER" id="PTHR16099">
    <property type="entry name" value="8-OXO-DGTP DIPHOSPHATES NUDT15"/>
    <property type="match status" value="1"/>
</dbReference>
<dbReference type="PANTHER" id="PTHR16099:SF5">
    <property type="entry name" value="NUCLEOTIDE TRIPHOSPHATE DIPHOSPHATASE NUDT15"/>
    <property type="match status" value="1"/>
</dbReference>
<reference evidence="5 6" key="1">
    <citation type="journal article" date="2017" name="Nat. Microbiol.">
        <title>Natural product diversity associated with the nematode symbionts Photorhabdus and Xenorhabdus.</title>
        <authorList>
            <person name="Tobias N.J."/>
            <person name="Wolff H."/>
            <person name="Djahanschiri B."/>
            <person name="Grundmann F."/>
            <person name="Kronenwerth M."/>
            <person name="Shi Y.M."/>
            <person name="Simonyi S."/>
            <person name="Grun P."/>
            <person name="Shapiro-Ilan D."/>
            <person name="Pidot S.J."/>
            <person name="Stinear T.P."/>
            <person name="Ebersberger I."/>
            <person name="Bode H.B."/>
        </authorList>
    </citation>
    <scope>NUCLEOTIDE SEQUENCE [LARGE SCALE GENOMIC DNA]</scope>
    <source>
        <strain evidence="5 6">DSM 17907</strain>
    </source>
</reference>
<evidence type="ECO:0000313" key="5">
    <source>
        <dbReference type="EMBL" id="PHM72692.1"/>
    </source>
</evidence>
<dbReference type="Gene3D" id="3.90.79.10">
    <property type="entry name" value="Nucleoside Triphosphate Pyrophosphohydrolase"/>
    <property type="match status" value="1"/>
</dbReference>
<dbReference type="InterPro" id="IPR000086">
    <property type="entry name" value="NUDIX_hydrolase_dom"/>
</dbReference>
<evidence type="ECO:0000259" key="4">
    <source>
        <dbReference type="PROSITE" id="PS51462"/>
    </source>
</evidence>
<keyword evidence="6" id="KW-1185">Reference proteome</keyword>
<gene>
    <name evidence="5" type="ORF">Xkoz_02251</name>
</gene>
<name>A0A2D0LAK3_9GAMM</name>
<dbReference type="AlphaFoldDB" id="A0A2D0LAK3"/>
<comment type="caution">
    <text evidence="5">The sequence shown here is derived from an EMBL/GenBank/DDBJ whole genome shotgun (WGS) entry which is preliminary data.</text>
</comment>
<dbReference type="Pfam" id="PF00293">
    <property type="entry name" value="NUDIX"/>
    <property type="match status" value="1"/>
</dbReference>
<dbReference type="SUPFAM" id="SSF55811">
    <property type="entry name" value="Nudix"/>
    <property type="match status" value="1"/>
</dbReference>
<evidence type="ECO:0000313" key="6">
    <source>
        <dbReference type="Proteomes" id="UP000221101"/>
    </source>
</evidence>
<accession>A0A2D0LAK3</accession>
<evidence type="ECO:0000256" key="3">
    <source>
        <dbReference type="RuleBase" id="RU003476"/>
    </source>
</evidence>
<dbReference type="OrthoDB" id="9787476at2"/>
<dbReference type="GO" id="GO:0016787">
    <property type="term" value="F:hydrolase activity"/>
    <property type="evidence" value="ECO:0007669"/>
    <property type="project" value="UniProtKB-KW"/>
</dbReference>